<gene>
    <name evidence="2" type="ORF">PIB30_061849</name>
</gene>
<accession>A0ABU6UNY4</accession>
<proteinExistence type="predicted"/>
<protein>
    <submittedName>
        <fullName evidence="2">Uncharacterized protein</fullName>
    </submittedName>
</protein>
<reference evidence="2 3" key="1">
    <citation type="journal article" date="2023" name="Plants (Basel)">
        <title>Bridging the Gap: Combining Genomics and Transcriptomics Approaches to Understand Stylosanthes scabra, an Orphan Legume from the Brazilian Caatinga.</title>
        <authorList>
            <person name="Ferreira-Neto J.R.C."/>
            <person name="da Silva M.D."/>
            <person name="Binneck E."/>
            <person name="de Melo N.F."/>
            <person name="da Silva R.H."/>
            <person name="de Melo A.L.T.M."/>
            <person name="Pandolfi V."/>
            <person name="Bustamante F.O."/>
            <person name="Brasileiro-Vidal A.C."/>
            <person name="Benko-Iseppon A.M."/>
        </authorList>
    </citation>
    <scope>NUCLEOTIDE SEQUENCE [LARGE SCALE GENOMIC DNA]</scope>
    <source>
        <tissue evidence="2">Leaves</tissue>
    </source>
</reference>
<feature type="compositionally biased region" description="Polar residues" evidence="1">
    <location>
        <begin position="227"/>
        <end position="237"/>
    </location>
</feature>
<sequence length="273" mass="30670">MGYSDISSAYNKDELDMEEGLKVTGKEGATWWENPRVPIIPARPKKKILNNEAWMWMKLIICNITPTRHETTLSMEIILLIYALMKNLPVSLLSVMNFTLNADPTKSKNHLLPYPIFITKWAQEVNVPRYLGDEILKIPKSQQFFPFGKWHSEDEEVAYPVPPSMPSPVPPPTAHTDIPTSSAFSSPESSRKDLMRALRRNERIMHRLMLMIHPGLDTSGLKQISSLEVSQTQQEQGAWSAGKADAKEEEDFQGAEVTASASTNAGGEFAEDD</sequence>
<evidence type="ECO:0000313" key="3">
    <source>
        <dbReference type="Proteomes" id="UP001341840"/>
    </source>
</evidence>
<keyword evidence="3" id="KW-1185">Reference proteome</keyword>
<evidence type="ECO:0000313" key="2">
    <source>
        <dbReference type="EMBL" id="MED6161548.1"/>
    </source>
</evidence>
<organism evidence="2 3">
    <name type="scientific">Stylosanthes scabra</name>
    <dbReference type="NCBI Taxonomy" id="79078"/>
    <lineage>
        <taxon>Eukaryota</taxon>
        <taxon>Viridiplantae</taxon>
        <taxon>Streptophyta</taxon>
        <taxon>Embryophyta</taxon>
        <taxon>Tracheophyta</taxon>
        <taxon>Spermatophyta</taxon>
        <taxon>Magnoliopsida</taxon>
        <taxon>eudicotyledons</taxon>
        <taxon>Gunneridae</taxon>
        <taxon>Pentapetalae</taxon>
        <taxon>rosids</taxon>
        <taxon>fabids</taxon>
        <taxon>Fabales</taxon>
        <taxon>Fabaceae</taxon>
        <taxon>Papilionoideae</taxon>
        <taxon>50 kb inversion clade</taxon>
        <taxon>dalbergioids sensu lato</taxon>
        <taxon>Dalbergieae</taxon>
        <taxon>Pterocarpus clade</taxon>
        <taxon>Stylosanthes</taxon>
    </lineage>
</organism>
<dbReference type="Proteomes" id="UP001341840">
    <property type="component" value="Unassembled WGS sequence"/>
</dbReference>
<dbReference type="EMBL" id="JASCZI010121395">
    <property type="protein sequence ID" value="MED6161548.1"/>
    <property type="molecule type" value="Genomic_DNA"/>
</dbReference>
<comment type="caution">
    <text evidence="2">The sequence shown here is derived from an EMBL/GenBank/DDBJ whole genome shotgun (WGS) entry which is preliminary data.</text>
</comment>
<evidence type="ECO:0000256" key="1">
    <source>
        <dbReference type="SAM" id="MobiDB-lite"/>
    </source>
</evidence>
<feature type="region of interest" description="Disordered" evidence="1">
    <location>
        <begin position="163"/>
        <end position="192"/>
    </location>
</feature>
<name>A0ABU6UNY4_9FABA</name>
<feature type="compositionally biased region" description="Pro residues" evidence="1">
    <location>
        <begin position="163"/>
        <end position="173"/>
    </location>
</feature>
<feature type="region of interest" description="Disordered" evidence="1">
    <location>
        <begin position="227"/>
        <end position="273"/>
    </location>
</feature>